<proteinExistence type="predicted"/>
<comment type="caution">
    <text evidence="1">The sequence shown here is derived from an EMBL/GenBank/DDBJ whole genome shotgun (WGS) entry which is preliminary data.</text>
</comment>
<gene>
    <name evidence="1" type="ORF">J4N46_10305</name>
</gene>
<sequence length="87" mass="9929">MGDKIDVNFNQNDDELSLESISIPTEGDIDFNSLVKTLINLIGKEKELEFEFQEELSNPKNGLIKETLENIYNNFNKVITHSLTQTP</sequence>
<name>A0ABS3PZN6_9FLAO</name>
<keyword evidence="2" id="KW-1185">Reference proteome</keyword>
<reference evidence="1 2" key="1">
    <citation type="submission" date="2021-03" db="EMBL/GenBank/DDBJ databases">
        <title>Isolation and description of Capnocytophaga bilenii sp. nov., a novel Capnocytophaga species, isolated from a gingivitis subject.</title>
        <authorList>
            <person name="Antezack A."/>
            <person name="Monnet-Corti V."/>
            <person name="La Scola B."/>
        </authorList>
    </citation>
    <scope>NUCLEOTIDE SEQUENCE [LARGE SCALE GENOMIC DNA]</scope>
    <source>
        <strain evidence="1 2">Marseille-Q4570</strain>
    </source>
</reference>
<evidence type="ECO:0000313" key="1">
    <source>
        <dbReference type="EMBL" id="MBO1884789.1"/>
    </source>
</evidence>
<evidence type="ECO:0000313" key="2">
    <source>
        <dbReference type="Proteomes" id="UP000681610"/>
    </source>
</evidence>
<dbReference type="Proteomes" id="UP000681610">
    <property type="component" value="Unassembled WGS sequence"/>
</dbReference>
<protein>
    <submittedName>
        <fullName evidence="1">Uncharacterized protein</fullName>
    </submittedName>
</protein>
<dbReference type="RefSeq" id="WP_208059214.1">
    <property type="nucleotide sequence ID" value="NZ_JAGDYP010000008.1"/>
</dbReference>
<dbReference type="EMBL" id="JAGDYP010000008">
    <property type="protein sequence ID" value="MBO1884789.1"/>
    <property type="molecule type" value="Genomic_DNA"/>
</dbReference>
<accession>A0ABS3PZN6</accession>
<organism evidence="1 2">
    <name type="scientific">Capnocytophaga bilenii</name>
    <dbReference type="NCBI Taxonomy" id="2819369"/>
    <lineage>
        <taxon>Bacteria</taxon>
        <taxon>Pseudomonadati</taxon>
        <taxon>Bacteroidota</taxon>
        <taxon>Flavobacteriia</taxon>
        <taxon>Flavobacteriales</taxon>
        <taxon>Flavobacteriaceae</taxon>
        <taxon>Capnocytophaga</taxon>
    </lineage>
</organism>